<dbReference type="Proteomes" id="UP000183015">
    <property type="component" value="Unassembled WGS sequence"/>
</dbReference>
<dbReference type="AlphaFoldDB" id="A0A1H7PMN6"/>
<dbReference type="SUPFAM" id="SSF51735">
    <property type="entry name" value="NAD(P)-binding Rossmann-fold domains"/>
    <property type="match status" value="1"/>
</dbReference>
<evidence type="ECO:0000256" key="1">
    <source>
        <dbReference type="ARBA" id="ARBA00006484"/>
    </source>
</evidence>
<protein>
    <submittedName>
        <fullName evidence="4">NAD(P)-dependent dehydrogenase, short-chain alcohol dehydrogenase family</fullName>
    </submittedName>
</protein>
<keyword evidence="3" id="KW-0560">Oxidoreductase</keyword>
<comment type="similarity">
    <text evidence="1">Belongs to the short-chain dehydrogenases/reductases (SDR) family.</text>
</comment>
<dbReference type="STRING" id="235985.SAMN05414137_10819"/>
<dbReference type="Gene3D" id="3.40.50.720">
    <property type="entry name" value="NAD(P)-binding Rossmann-like Domain"/>
    <property type="match status" value="1"/>
</dbReference>
<evidence type="ECO:0000256" key="2">
    <source>
        <dbReference type="ARBA" id="ARBA00022857"/>
    </source>
</evidence>
<reference evidence="5" key="1">
    <citation type="submission" date="2016-10" db="EMBL/GenBank/DDBJ databases">
        <authorList>
            <person name="Varghese N."/>
        </authorList>
    </citation>
    <scope>NUCLEOTIDE SEQUENCE [LARGE SCALE GENOMIC DNA]</scope>
    <source>
        <strain evidence="5">DSM 45096 / BCRC 16803 / CGMCC 4.1857 / CIP 109030 / JCM 12277 / KCTC 19219 / NBRC 100920 / 33214</strain>
    </source>
</reference>
<accession>A0A1H7PMN6</accession>
<dbReference type="OrthoDB" id="9781117at2"/>
<gene>
    <name evidence="4" type="ORF">SAMN05414137_10819</name>
</gene>
<dbReference type="RefSeq" id="WP_042447726.1">
    <property type="nucleotide sequence ID" value="NZ_BBPN01000013.1"/>
</dbReference>
<evidence type="ECO:0000313" key="4">
    <source>
        <dbReference type="EMBL" id="SEL36674.1"/>
    </source>
</evidence>
<dbReference type="PANTHER" id="PTHR43490:SF99">
    <property type="entry name" value="SHORT-CHAIN DEHYDROGENASE_REDUCTASE"/>
    <property type="match status" value="1"/>
</dbReference>
<dbReference type="PRINTS" id="PR00081">
    <property type="entry name" value="GDHRDH"/>
</dbReference>
<dbReference type="PANTHER" id="PTHR43490">
    <property type="entry name" value="(+)-NEOMENTHOL DEHYDROGENASE"/>
    <property type="match status" value="1"/>
</dbReference>
<dbReference type="GO" id="GO:0016491">
    <property type="term" value="F:oxidoreductase activity"/>
    <property type="evidence" value="ECO:0007669"/>
    <property type="project" value="UniProtKB-KW"/>
</dbReference>
<evidence type="ECO:0000256" key="3">
    <source>
        <dbReference type="ARBA" id="ARBA00023002"/>
    </source>
</evidence>
<dbReference type="InterPro" id="IPR002347">
    <property type="entry name" value="SDR_fam"/>
</dbReference>
<name>A0A1H7PMN6_STRJI</name>
<dbReference type="Pfam" id="PF00106">
    <property type="entry name" value="adh_short"/>
    <property type="match status" value="1"/>
</dbReference>
<dbReference type="InterPro" id="IPR036291">
    <property type="entry name" value="NAD(P)-bd_dom_sf"/>
</dbReference>
<dbReference type="eggNOG" id="COG1028">
    <property type="taxonomic scope" value="Bacteria"/>
</dbReference>
<dbReference type="EMBL" id="FOAZ01000008">
    <property type="protein sequence ID" value="SEL36674.1"/>
    <property type="molecule type" value="Genomic_DNA"/>
</dbReference>
<keyword evidence="2" id="KW-0521">NADP</keyword>
<keyword evidence="5" id="KW-1185">Reference proteome</keyword>
<proteinExistence type="inferred from homology"/>
<sequence length="245" mass="25803">MNATESVLITGANKGLGFETARRLADQGRRVFLGSRDEGRGRAAVDKLSADGGDVVLVPLDVTSDDSVAAAVALVREHTDRLDILVNNAGTPGRAIPPADATAEELQSVYDTNVYGPVRVTRAFLPLLLAAENPRVVMVTSAGGSFAVVTDPQQPISTMHELAYTSSKAALNMVTVRYAQALPRVKFNLATPGEVAHHTFAATDMNHHTGQLTAAEGADPIVRLATLTPDGPTGLFVDRLGPVAW</sequence>
<evidence type="ECO:0000313" key="5">
    <source>
        <dbReference type="Proteomes" id="UP000183015"/>
    </source>
</evidence>
<organism evidence="4 5">
    <name type="scientific">Streptacidiphilus jiangxiensis</name>
    <dbReference type="NCBI Taxonomy" id="235985"/>
    <lineage>
        <taxon>Bacteria</taxon>
        <taxon>Bacillati</taxon>
        <taxon>Actinomycetota</taxon>
        <taxon>Actinomycetes</taxon>
        <taxon>Kitasatosporales</taxon>
        <taxon>Streptomycetaceae</taxon>
        <taxon>Streptacidiphilus</taxon>
    </lineage>
</organism>